<feature type="region of interest" description="Disordered" evidence="1">
    <location>
        <begin position="252"/>
        <end position="284"/>
    </location>
</feature>
<accession>A0AAX4J7H6</accession>
<protein>
    <submittedName>
        <fullName evidence="3">Tail associated lysin</fullName>
    </submittedName>
</protein>
<dbReference type="EMBL" id="PP034390">
    <property type="protein sequence ID" value="WRW34628.1"/>
    <property type="molecule type" value="Genomic_DNA"/>
</dbReference>
<name>A0AAX4J7H6_9CAUD</name>
<dbReference type="InterPro" id="IPR041219">
    <property type="entry name" value="Phage_lysozyme2"/>
</dbReference>
<reference evidence="3" key="1">
    <citation type="submission" date="2023-12" db="EMBL/GenBank/DDBJ databases">
        <title>Isolation and Characterisation of Novel Lytic Bacteriophages for therapeutic applications in Prosthetic Joint Infections.</title>
        <authorList>
            <person name="Burton N."/>
            <person name="Melo L.D.R."/>
            <person name="Pearce B."/>
            <person name="Tadesse M.D."/>
            <person name="Vryonis E."/>
            <person name="Sagona A."/>
        </authorList>
    </citation>
    <scope>NUCLEOTIDE SEQUENCE</scope>
</reference>
<sequence>MNLISKIQLLIYFNIGKKKKKLTPEELREKNNNTETKNLKVYGNLLDRAQQIIEDAKALDSGESSGGDSDSKDEGGSAADVGGKGAAKIYKFLKGKGLSDNQVGAVMGNLQQESRLDPNAKNASSGAYGIAQWLGARKTGLDNFAKSKGKKSSDLDVQLDYLWKEMNSSYESNSLKNAGWSKSGSLESNTKAFATGFERMGANEAMMGTRVSNAKGFVGKYGKGKSGKGGRGGGAYSSTYDTVMSNPILSTNTSKQQQTTTSSNNNVSVSVNVSGGTNSTEDAESLGEGIKTTFGEDLDIFANNYKRNY</sequence>
<dbReference type="Pfam" id="PF18013">
    <property type="entry name" value="Phage_lysozyme2"/>
    <property type="match status" value="1"/>
</dbReference>
<evidence type="ECO:0000256" key="1">
    <source>
        <dbReference type="SAM" id="MobiDB-lite"/>
    </source>
</evidence>
<feature type="region of interest" description="Disordered" evidence="1">
    <location>
        <begin position="57"/>
        <end position="80"/>
    </location>
</feature>
<feature type="compositionally biased region" description="Low complexity" evidence="1">
    <location>
        <begin position="252"/>
        <end position="280"/>
    </location>
</feature>
<evidence type="ECO:0000259" key="2">
    <source>
        <dbReference type="Pfam" id="PF18013"/>
    </source>
</evidence>
<organism evidence="3 4">
    <name type="scientific">Staphylococcus phage CF5</name>
    <dbReference type="NCBI Taxonomy" id="3113739"/>
    <lineage>
        <taxon>Viruses</taxon>
        <taxon>Duplodnaviria</taxon>
        <taxon>Heunggongvirae</taxon>
        <taxon>Uroviricota</taxon>
        <taxon>Caudoviricetes</taxon>
        <taxon>Herelleviridae</taxon>
        <taxon>Twortvirinae</taxon>
        <taxon>Silviavirus</taxon>
    </lineage>
</organism>
<proteinExistence type="predicted"/>
<dbReference type="Gene3D" id="1.10.530.10">
    <property type="match status" value="1"/>
</dbReference>
<evidence type="ECO:0000313" key="3">
    <source>
        <dbReference type="EMBL" id="WRW34628.1"/>
    </source>
</evidence>
<feature type="domain" description="Phage tail lysozyme" evidence="2">
    <location>
        <begin position="86"/>
        <end position="220"/>
    </location>
</feature>
<gene>
    <name evidence="3" type="ORF">CF5_0105</name>
</gene>
<evidence type="ECO:0000313" key="4">
    <source>
        <dbReference type="Proteomes" id="UP001432109"/>
    </source>
</evidence>
<dbReference type="Proteomes" id="UP001432109">
    <property type="component" value="Segment"/>
</dbReference>